<protein>
    <submittedName>
        <fullName evidence="2">High-affinity branched-chain amino acid transport system permease protein LivH</fullName>
    </submittedName>
</protein>
<feature type="non-terminal residue" evidence="2">
    <location>
        <position position="1"/>
    </location>
</feature>
<feature type="compositionally biased region" description="Basic and acidic residues" evidence="1">
    <location>
        <begin position="17"/>
        <end position="31"/>
    </location>
</feature>
<reference evidence="2" key="1">
    <citation type="submission" date="2020-02" db="EMBL/GenBank/DDBJ databases">
        <authorList>
            <person name="Meier V. D."/>
        </authorList>
    </citation>
    <scope>NUCLEOTIDE SEQUENCE</scope>
    <source>
        <strain evidence="2">AVDCRST_MAG53</strain>
    </source>
</reference>
<proteinExistence type="predicted"/>
<feature type="region of interest" description="Disordered" evidence="1">
    <location>
        <begin position="1"/>
        <end position="38"/>
    </location>
</feature>
<organism evidence="2">
    <name type="scientific">uncultured Solirubrobacteraceae bacterium</name>
    <dbReference type="NCBI Taxonomy" id="1162706"/>
    <lineage>
        <taxon>Bacteria</taxon>
        <taxon>Bacillati</taxon>
        <taxon>Actinomycetota</taxon>
        <taxon>Thermoleophilia</taxon>
        <taxon>Solirubrobacterales</taxon>
        <taxon>Solirubrobacteraceae</taxon>
        <taxon>environmental samples</taxon>
    </lineage>
</organism>
<accession>A0A6J4SSZ8</accession>
<gene>
    <name evidence="2" type="ORF">AVDCRST_MAG53-2345</name>
</gene>
<sequence length="38" mass="4426">ERGRAERAEHGRRRGGDRRDGHPGVLRDRLRARPRVPV</sequence>
<dbReference type="AlphaFoldDB" id="A0A6J4SSZ8"/>
<dbReference type="EMBL" id="CADCVR010000071">
    <property type="protein sequence ID" value="CAA9504495.1"/>
    <property type="molecule type" value="Genomic_DNA"/>
</dbReference>
<name>A0A6J4SSZ8_9ACTN</name>
<evidence type="ECO:0000313" key="2">
    <source>
        <dbReference type="EMBL" id="CAA9504495.1"/>
    </source>
</evidence>
<evidence type="ECO:0000256" key="1">
    <source>
        <dbReference type="SAM" id="MobiDB-lite"/>
    </source>
</evidence>
<feature type="non-terminal residue" evidence="2">
    <location>
        <position position="38"/>
    </location>
</feature>